<proteinExistence type="predicted"/>
<keyword evidence="4" id="KW-1185">Reference proteome</keyword>
<gene>
    <name evidence="3" type="ORF">ElyMa_000392700</name>
</gene>
<dbReference type="PROSITE" id="PS50041">
    <property type="entry name" value="C_TYPE_LECTIN_2"/>
    <property type="match status" value="1"/>
</dbReference>
<sequence>MFIKDQLASQNPGSKFWIGLNDQVMESKLVWLDEENEAVYKNMDPSQTRNERRVRGCVAAIVPGPNNQLQWKEENCDQAHHYICQGETELVRQCKGPKYSIKCSLDCSPHCDGADKSCARSDGKCLQGCEPGYQGDQCRQG</sequence>
<comment type="caution">
    <text evidence="3">The sequence shown here is derived from an EMBL/GenBank/DDBJ whole genome shotgun (WGS) entry which is preliminary data.</text>
</comment>
<accession>A0AAV4FHT3</accession>
<dbReference type="GO" id="GO:0005615">
    <property type="term" value="C:extracellular space"/>
    <property type="evidence" value="ECO:0007669"/>
    <property type="project" value="TreeGrafter"/>
</dbReference>
<dbReference type="PANTHER" id="PTHR22799:SF6">
    <property type="entry name" value="C-TYPE LECTIN DOMAIN FAMILY 4 MEMBER M-LIKE"/>
    <property type="match status" value="1"/>
</dbReference>
<dbReference type="InterPro" id="IPR001304">
    <property type="entry name" value="C-type_lectin-like"/>
</dbReference>
<evidence type="ECO:0000313" key="3">
    <source>
        <dbReference type="EMBL" id="GFR72968.1"/>
    </source>
</evidence>
<evidence type="ECO:0000259" key="2">
    <source>
        <dbReference type="PROSITE" id="PS50041"/>
    </source>
</evidence>
<protein>
    <submittedName>
        <fullName evidence="3">Perlucin</fullName>
    </submittedName>
</protein>
<organism evidence="3 4">
    <name type="scientific">Elysia marginata</name>
    <dbReference type="NCBI Taxonomy" id="1093978"/>
    <lineage>
        <taxon>Eukaryota</taxon>
        <taxon>Metazoa</taxon>
        <taxon>Spiralia</taxon>
        <taxon>Lophotrochozoa</taxon>
        <taxon>Mollusca</taxon>
        <taxon>Gastropoda</taxon>
        <taxon>Heterobranchia</taxon>
        <taxon>Euthyneura</taxon>
        <taxon>Panpulmonata</taxon>
        <taxon>Sacoglossa</taxon>
        <taxon>Placobranchoidea</taxon>
        <taxon>Plakobranchidae</taxon>
        <taxon>Elysia</taxon>
    </lineage>
</organism>
<dbReference type="Gene3D" id="3.10.100.10">
    <property type="entry name" value="Mannose-Binding Protein A, subunit A"/>
    <property type="match status" value="1"/>
</dbReference>
<dbReference type="AlphaFoldDB" id="A0AAV4FHT3"/>
<dbReference type="InterPro" id="IPR016186">
    <property type="entry name" value="C-type_lectin-like/link_sf"/>
</dbReference>
<dbReference type="InterPro" id="IPR051663">
    <property type="entry name" value="CLec_Tetranectin-domain"/>
</dbReference>
<dbReference type="SUPFAM" id="SSF56436">
    <property type="entry name" value="C-type lectin-like"/>
    <property type="match status" value="1"/>
</dbReference>
<dbReference type="InterPro" id="IPR016187">
    <property type="entry name" value="CTDL_fold"/>
</dbReference>
<keyword evidence="1" id="KW-0430">Lectin</keyword>
<dbReference type="Pfam" id="PF00059">
    <property type="entry name" value="Lectin_C"/>
    <property type="match status" value="1"/>
</dbReference>
<dbReference type="PANTHER" id="PTHR22799">
    <property type="entry name" value="TETRANECTIN-RELATED"/>
    <property type="match status" value="1"/>
</dbReference>
<dbReference type="GO" id="GO:0030246">
    <property type="term" value="F:carbohydrate binding"/>
    <property type="evidence" value="ECO:0007669"/>
    <property type="project" value="UniProtKB-KW"/>
</dbReference>
<dbReference type="Proteomes" id="UP000762676">
    <property type="component" value="Unassembled WGS sequence"/>
</dbReference>
<dbReference type="EMBL" id="BMAT01000778">
    <property type="protein sequence ID" value="GFR72968.1"/>
    <property type="molecule type" value="Genomic_DNA"/>
</dbReference>
<dbReference type="CDD" id="cd00037">
    <property type="entry name" value="CLECT"/>
    <property type="match status" value="1"/>
</dbReference>
<evidence type="ECO:0000256" key="1">
    <source>
        <dbReference type="ARBA" id="ARBA00022734"/>
    </source>
</evidence>
<reference evidence="3 4" key="1">
    <citation type="journal article" date="2021" name="Elife">
        <title>Chloroplast acquisition without the gene transfer in kleptoplastic sea slugs, Plakobranchus ocellatus.</title>
        <authorList>
            <person name="Maeda T."/>
            <person name="Takahashi S."/>
            <person name="Yoshida T."/>
            <person name="Shimamura S."/>
            <person name="Takaki Y."/>
            <person name="Nagai Y."/>
            <person name="Toyoda A."/>
            <person name="Suzuki Y."/>
            <person name="Arimoto A."/>
            <person name="Ishii H."/>
            <person name="Satoh N."/>
            <person name="Nishiyama T."/>
            <person name="Hasebe M."/>
            <person name="Maruyama T."/>
            <person name="Minagawa J."/>
            <person name="Obokata J."/>
            <person name="Shigenobu S."/>
        </authorList>
    </citation>
    <scope>NUCLEOTIDE SEQUENCE [LARGE SCALE GENOMIC DNA]</scope>
</reference>
<name>A0AAV4FHT3_9GAST</name>
<feature type="domain" description="C-type lectin" evidence="2">
    <location>
        <begin position="1"/>
        <end position="85"/>
    </location>
</feature>
<evidence type="ECO:0000313" key="4">
    <source>
        <dbReference type="Proteomes" id="UP000762676"/>
    </source>
</evidence>